<dbReference type="AlphaFoldDB" id="A0A4R1R4D4"/>
<evidence type="ECO:0008006" key="4">
    <source>
        <dbReference type="Google" id="ProtNLM"/>
    </source>
</evidence>
<dbReference type="EMBL" id="SLUN01000036">
    <property type="protein sequence ID" value="TCL60260.1"/>
    <property type="molecule type" value="Genomic_DNA"/>
</dbReference>
<dbReference type="RefSeq" id="WP_132016380.1">
    <property type="nucleotide sequence ID" value="NZ_SLUN01000036.1"/>
</dbReference>
<name>A0A4R1R4D4_HYDET</name>
<dbReference type="PANTHER" id="PTHR37298">
    <property type="entry name" value="UPF0111 PROTEIN YKAA"/>
    <property type="match status" value="1"/>
</dbReference>
<dbReference type="Proteomes" id="UP000295008">
    <property type="component" value="Unassembled WGS sequence"/>
</dbReference>
<organism evidence="2 3">
    <name type="scientific">Hydrogenispora ethanolica</name>
    <dbReference type="NCBI Taxonomy" id="1082276"/>
    <lineage>
        <taxon>Bacteria</taxon>
        <taxon>Bacillati</taxon>
        <taxon>Bacillota</taxon>
        <taxon>Hydrogenispora</taxon>
    </lineage>
</organism>
<dbReference type="Gene3D" id="1.20.58.220">
    <property type="entry name" value="Phosphate transport system protein phou homolog 2, domain 2"/>
    <property type="match status" value="1"/>
</dbReference>
<dbReference type="PANTHER" id="PTHR37298:SF1">
    <property type="entry name" value="UPF0111 PROTEIN YKAA"/>
    <property type="match status" value="1"/>
</dbReference>
<dbReference type="InterPro" id="IPR038078">
    <property type="entry name" value="PhoU-like_sf"/>
</dbReference>
<dbReference type="InterPro" id="IPR018445">
    <property type="entry name" value="Put_Phosphate_transp_reg"/>
</dbReference>
<dbReference type="Pfam" id="PF01865">
    <property type="entry name" value="PhoU_div"/>
    <property type="match status" value="1"/>
</dbReference>
<evidence type="ECO:0000313" key="3">
    <source>
        <dbReference type="Proteomes" id="UP000295008"/>
    </source>
</evidence>
<protein>
    <recommendedName>
        <fullName evidence="4">Phosphate transport regulator</fullName>
    </recommendedName>
</protein>
<dbReference type="InterPro" id="IPR052912">
    <property type="entry name" value="UPF0111_domain"/>
</dbReference>
<evidence type="ECO:0000313" key="2">
    <source>
        <dbReference type="EMBL" id="TCL60260.1"/>
    </source>
</evidence>
<sequence length="205" mass="23285">MFGERDSRFFHLFETAATNVSNASQVLLAIATSPQERCPKTEELEKLEHCGDELTHDIISELHHAFITPIDREDIFLIAKETDNIIDSMEAAAHRFVMFNISETTPAAQRLAQLINESSKVLVSIMHELRKIKHIVVDNKLVVEINRLENEGDIVYREAVKELYSGAYDALTVVKWREIYDHLEGTLDALEDVANIVEGIAMKHT</sequence>
<comment type="similarity">
    <text evidence="1">Belongs to the UPF0111 family.</text>
</comment>
<comment type="caution">
    <text evidence="2">The sequence shown here is derived from an EMBL/GenBank/DDBJ whole genome shotgun (WGS) entry which is preliminary data.</text>
</comment>
<gene>
    <name evidence="2" type="ORF">EDC14_103612</name>
</gene>
<reference evidence="2 3" key="1">
    <citation type="submission" date="2019-03" db="EMBL/GenBank/DDBJ databases">
        <title>Genomic Encyclopedia of Type Strains, Phase IV (KMG-IV): sequencing the most valuable type-strain genomes for metagenomic binning, comparative biology and taxonomic classification.</title>
        <authorList>
            <person name="Goeker M."/>
        </authorList>
    </citation>
    <scope>NUCLEOTIDE SEQUENCE [LARGE SCALE GENOMIC DNA]</scope>
    <source>
        <strain evidence="2 3">LX-B</strain>
    </source>
</reference>
<keyword evidence="3" id="KW-1185">Reference proteome</keyword>
<accession>A0A4R1R4D4</accession>
<dbReference type="OrthoDB" id="9797568at2"/>
<evidence type="ECO:0000256" key="1">
    <source>
        <dbReference type="ARBA" id="ARBA00008591"/>
    </source>
</evidence>
<proteinExistence type="inferred from homology"/>